<dbReference type="Pfam" id="PF23441">
    <property type="entry name" value="SDR"/>
    <property type="match status" value="1"/>
</dbReference>
<evidence type="ECO:0000256" key="3">
    <source>
        <dbReference type="ARBA" id="ARBA00023002"/>
    </source>
</evidence>
<accession>A0A8J8WAT7</accession>
<dbReference type="AlphaFoldDB" id="A0A8J8WAT7"/>
<dbReference type="GO" id="GO:0016491">
    <property type="term" value="F:oxidoreductase activity"/>
    <property type="evidence" value="ECO:0007669"/>
    <property type="project" value="UniProtKB-KW"/>
</dbReference>
<evidence type="ECO:0000313" key="5">
    <source>
        <dbReference type="Proteomes" id="UP000631181"/>
    </source>
</evidence>
<dbReference type="CDD" id="cd05233">
    <property type="entry name" value="SDR_c"/>
    <property type="match status" value="1"/>
</dbReference>
<proteinExistence type="inferred from homology"/>
<keyword evidence="3" id="KW-0560">Oxidoreductase</keyword>
<dbReference type="Proteomes" id="UP000631181">
    <property type="component" value="Unassembled WGS sequence"/>
</dbReference>
<evidence type="ECO:0000256" key="2">
    <source>
        <dbReference type="ARBA" id="ARBA00022857"/>
    </source>
</evidence>
<dbReference type="InterPro" id="IPR036291">
    <property type="entry name" value="NAD(P)-bd_dom_sf"/>
</dbReference>
<comment type="similarity">
    <text evidence="1">Belongs to the short-chain dehydrogenases/reductases (SDR) family.</text>
</comment>
<dbReference type="PANTHER" id="PTHR43477:SF1">
    <property type="entry name" value="DIHYDROANTICAPSIN 7-DEHYDROGENASE"/>
    <property type="match status" value="1"/>
</dbReference>
<keyword evidence="5" id="KW-1185">Reference proteome</keyword>
<dbReference type="InterPro" id="IPR057571">
    <property type="entry name" value="SDR_PhqE-like"/>
</dbReference>
<dbReference type="PANTHER" id="PTHR43477">
    <property type="entry name" value="DIHYDROANTICAPSIN 7-DEHYDROGENASE"/>
    <property type="match status" value="1"/>
</dbReference>
<reference evidence="4" key="1">
    <citation type="journal article" date="2020" name="Front. Microbiol.">
        <title>Gene regulatory networks of Penicillium echinulatum 2HH and Penicillium oxalicum 114-2 inferred by a computational biology approach.</title>
        <authorList>
            <person name="Lenz A.R."/>
            <person name="Galan-Vasquez E."/>
            <person name="Balbinot E."/>
            <person name="De Abreu F.P."/>
            <person name="De Oliveira N.S."/>
            <person name="Da Rosa L.O."/>
            <person name="De Avila E Silva S."/>
            <person name="Camassola M."/>
            <person name="Dillon A.J.P."/>
            <person name="Perez-Rueda E."/>
        </authorList>
    </citation>
    <scope>NUCLEOTIDE SEQUENCE</scope>
    <source>
        <strain evidence="4">S1M29</strain>
    </source>
</reference>
<dbReference type="SUPFAM" id="SSF51735">
    <property type="entry name" value="NAD(P)-binding Rossmann-fold domains"/>
    <property type="match status" value="1"/>
</dbReference>
<name>A0A8J8WAT7_9EURO</name>
<sequence length="244" mass="26094">MSALQNQKIVIFGGSSGIGRGVAEKALMEGAIVHIASSNPDRVKDSVQDLQHQYPEGQISGHVIDLSTPEVESSLDTLLRQISPLDHIVYTAGDPLPIAPVDQITLEAIHRAGQIRFFVPLLLGKLAPRHLNPGYRSSLTLTTGAASERPFPNWSLIAGYLTGLHGMTRNLALDLKPLRVNLVSPGAVHTPMWGPDGVPAEMQEKTPLGKVGTPLEVAEAYVYLMKDTNATGSVVNTNSGSLLQ</sequence>
<dbReference type="PRINTS" id="PR00081">
    <property type="entry name" value="GDHRDH"/>
</dbReference>
<gene>
    <name evidence="4" type="ORF">PECM_001448</name>
</gene>
<comment type="caution">
    <text evidence="4">The sequence shown here is derived from an EMBL/GenBank/DDBJ whole genome shotgun (WGS) entry which is preliminary data.</text>
</comment>
<protein>
    <recommendedName>
        <fullName evidence="6">Short-chain dehydrogenase</fullName>
    </recommendedName>
</protein>
<dbReference type="Gene3D" id="3.40.50.720">
    <property type="entry name" value="NAD(P)-binding Rossmann-like Domain"/>
    <property type="match status" value="1"/>
</dbReference>
<evidence type="ECO:0000256" key="1">
    <source>
        <dbReference type="ARBA" id="ARBA00006484"/>
    </source>
</evidence>
<organism evidence="4 5">
    <name type="scientific">Penicillium ucsense</name>
    <dbReference type="NCBI Taxonomy" id="2839758"/>
    <lineage>
        <taxon>Eukaryota</taxon>
        <taxon>Fungi</taxon>
        <taxon>Dikarya</taxon>
        <taxon>Ascomycota</taxon>
        <taxon>Pezizomycotina</taxon>
        <taxon>Eurotiomycetes</taxon>
        <taxon>Eurotiomycetidae</taxon>
        <taxon>Eurotiales</taxon>
        <taxon>Aspergillaceae</taxon>
        <taxon>Penicillium</taxon>
    </lineage>
</organism>
<evidence type="ECO:0000313" key="4">
    <source>
        <dbReference type="EMBL" id="KAF7718588.1"/>
    </source>
</evidence>
<dbReference type="OrthoDB" id="294295at2759"/>
<evidence type="ECO:0008006" key="6">
    <source>
        <dbReference type="Google" id="ProtNLM"/>
    </source>
</evidence>
<dbReference type="EMBL" id="WIWV01000013">
    <property type="protein sequence ID" value="KAF7718588.1"/>
    <property type="molecule type" value="Genomic_DNA"/>
</dbReference>
<dbReference type="InterPro" id="IPR051122">
    <property type="entry name" value="SDR_DHRS6-like"/>
</dbReference>
<dbReference type="InterPro" id="IPR002347">
    <property type="entry name" value="SDR_fam"/>
</dbReference>
<keyword evidence="2" id="KW-0521">NADP</keyword>